<accession>A0A411KXH4</accession>
<gene>
    <name evidence="1" type="ORF">pB29_009</name>
</gene>
<keyword evidence="1" id="KW-0614">Plasmid</keyword>
<reference evidence="1" key="1">
    <citation type="submission" date="2018-12" db="EMBL/GenBank/DDBJ databases">
        <title>IncQ1 plasmid carrying blaKPC-2 gene in Klebsiella pneumoniae isolates.</title>
        <authorList>
            <person name="Campos P.A."/>
            <person name="Araujo B.F."/>
            <person name="Dias V.L."/>
            <person name="Cerdeira L.T."/>
            <person name="Ferreira M.L."/>
            <person name="Machado L.G."/>
            <person name="Lincopan N."/>
            <person name="Gontijo-Filho P.P."/>
            <person name="Ribas R.M."/>
        </authorList>
    </citation>
    <scope>NUCLEOTIDE SEQUENCE</scope>
    <source>
        <strain evidence="1">B29</strain>
        <plasmid evidence="1">pB29</plasmid>
    </source>
</reference>
<name>A0A411KXH4_KLEPN</name>
<sequence length="89" mass="10039">MRWYSRLLYYEYSRTEGGFMEYEKSASGSVYLIKSDKGYWLPGGFGYTSNKAEAGRFSVADMASLNLDGCTLSLFREDKPFGPGKFLGD</sequence>
<evidence type="ECO:0000313" key="1">
    <source>
        <dbReference type="EMBL" id="QBC89182.1"/>
    </source>
</evidence>
<geneLocation type="plasmid" evidence="1">
    <name>pB29</name>
</geneLocation>
<dbReference type="AlphaFoldDB" id="A0A411KXH4"/>
<proteinExistence type="predicted"/>
<dbReference type="EMBL" id="MK330869">
    <property type="protein sequence ID" value="QBC89182.1"/>
    <property type="molecule type" value="Genomic_DNA"/>
</dbReference>
<protein>
    <submittedName>
        <fullName evidence="1">Uncharacterized protein</fullName>
    </submittedName>
</protein>
<organism evidence="1">
    <name type="scientific">Klebsiella pneumoniae</name>
    <dbReference type="NCBI Taxonomy" id="573"/>
    <lineage>
        <taxon>Bacteria</taxon>
        <taxon>Pseudomonadati</taxon>
        <taxon>Pseudomonadota</taxon>
        <taxon>Gammaproteobacteria</taxon>
        <taxon>Enterobacterales</taxon>
        <taxon>Enterobacteriaceae</taxon>
        <taxon>Klebsiella/Raoultella group</taxon>
        <taxon>Klebsiella</taxon>
        <taxon>Klebsiella pneumoniae complex</taxon>
    </lineage>
</organism>